<feature type="coiled-coil region" evidence="1">
    <location>
        <begin position="188"/>
        <end position="247"/>
    </location>
</feature>
<keyword evidence="1" id="KW-0175">Coiled coil</keyword>
<comment type="caution">
    <text evidence="4">The sequence shown here is derived from an EMBL/GenBank/DDBJ whole genome shotgun (WGS) entry which is preliminary data.</text>
</comment>
<organism evidence="4 5">
    <name type="scientific">Mitosporidium daphniae</name>
    <dbReference type="NCBI Taxonomy" id="1485682"/>
    <lineage>
        <taxon>Eukaryota</taxon>
        <taxon>Fungi</taxon>
        <taxon>Fungi incertae sedis</taxon>
        <taxon>Microsporidia</taxon>
        <taxon>Mitosporidium</taxon>
    </lineage>
</organism>
<evidence type="ECO:0000256" key="1">
    <source>
        <dbReference type="SAM" id="Coils"/>
    </source>
</evidence>
<reference evidence="4 5" key="1">
    <citation type="submission" date="2014-04" db="EMBL/GenBank/DDBJ databases">
        <title>A new species of microsporidia sheds light on the evolution of extreme parasitism.</title>
        <authorList>
            <person name="Haag K.L."/>
            <person name="James T.Y."/>
            <person name="Larsson R."/>
            <person name="Schaer T.M."/>
            <person name="Refardt D."/>
            <person name="Pombert J.-F."/>
            <person name="Ebert D."/>
        </authorList>
    </citation>
    <scope>NUCLEOTIDE SEQUENCE [LARGE SCALE GENOMIC DNA]</scope>
    <source>
        <strain evidence="4 5">UGP3</strain>
        <tissue evidence="4">Spores</tissue>
    </source>
</reference>
<dbReference type="Proteomes" id="UP000029725">
    <property type="component" value="Unassembled WGS sequence"/>
</dbReference>
<dbReference type="Pfam" id="PF00498">
    <property type="entry name" value="FHA"/>
    <property type="match status" value="1"/>
</dbReference>
<evidence type="ECO:0000259" key="3">
    <source>
        <dbReference type="PROSITE" id="PS50006"/>
    </source>
</evidence>
<feature type="domain" description="FHA" evidence="3">
    <location>
        <begin position="49"/>
        <end position="100"/>
    </location>
</feature>
<evidence type="ECO:0000256" key="2">
    <source>
        <dbReference type="SAM" id="MobiDB-lite"/>
    </source>
</evidence>
<dbReference type="OrthoDB" id="444265at2759"/>
<dbReference type="CDD" id="cd22677">
    <property type="entry name" value="FHA_Kanadaptin"/>
    <property type="match status" value="1"/>
</dbReference>
<protein>
    <recommendedName>
        <fullName evidence="3">FHA domain-containing protein</fullName>
    </recommendedName>
</protein>
<dbReference type="InterPro" id="IPR008984">
    <property type="entry name" value="SMAD_FHA_dom_sf"/>
</dbReference>
<proteinExistence type="predicted"/>
<dbReference type="PANTHER" id="PTHR23308">
    <property type="entry name" value="NUCLEAR INHIBITOR OF PROTEIN PHOSPHATASE-1"/>
    <property type="match status" value="1"/>
</dbReference>
<dbReference type="InterPro" id="IPR000253">
    <property type="entry name" value="FHA_dom"/>
</dbReference>
<dbReference type="InterPro" id="IPR050923">
    <property type="entry name" value="Cell_Proc_Reg/RNA_Proc"/>
</dbReference>
<evidence type="ECO:0000313" key="4">
    <source>
        <dbReference type="EMBL" id="KGG52334.1"/>
    </source>
</evidence>
<feature type="compositionally biased region" description="Acidic residues" evidence="2">
    <location>
        <begin position="157"/>
        <end position="171"/>
    </location>
</feature>
<dbReference type="Gene3D" id="2.60.200.20">
    <property type="match status" value="1"/>
</dbReference>
<sequence>MEAPWIEPQWGGFVIGDRHQPTAIFEVIREGVQMEPLILNFDAHQKSYFLAGRSPLCDLRLEHPSASRFHAVFQMRSSDGSIMVVDLNSVNGTFLNKQPLKKDEPIKLHIGDMIQFGKSSRLYICSKFTSHEEEAECSSACSDLDSGESSENNYYQPEDDINDDDADDDTEFDRTLKTPRKDATVHTKESLQKLIVELESSIKENELTLASLLEKKNQSLHHDADPLESAESDIASMEGKITQEQGQLSMARELFSIVEK</sequence>
<dbReference type="GeneID" id="25258779"/>
<keyword evidence="5" id="KW-1185">Reference proteome</keyword>
<dbReference type="EMBL" id="JMKJ01000097">
    <property type="protein sequence ID" value="KGG52334.1"/>
    <property type="molecule type" value="Genomic_DNA"/>
</dbReference>
<name>A0A098VU39_9MICR</name>
<dbReference type="HOGENOM" id="CLU_1069929_0_0_1"/>
<dbReference type="SMART" id="SM00240">
    <property type="entry name" value="FHA"/>
    <property type="match status" value="1"/>
</dbReference>
<dbReference type="PROSITE" id="PS50006">
    <property type="entry name" value="FHA_DOMAIN"/>
    <property type="match status" value="1"/>
</dbReference>
<dbReference type="AlphaFoldDB" id="A0A098VU39"/>
<feature type="region of interest" description="Disordered" evidence="2">
    <location>
        <begin position="140"/>
        <end position="184"/>
    </location>
</feature>
<accession>A0A098VU39</accession>
<dbReference type="RefSeq" id="XP_013238770.1">
    <property type="nucleotide sequence ID" value="XM_013383316.1"/>
</dbReference>
<gene>
    <name evidence="4" type="ORF">DI09_188p30</name>
</gene>
<evidence type="ECO:0000313" key="5">
    <source>
        <dbReference type="Proteomes" id="UP000029725"/>
    </source>
</evidence>
<dbReference type="SUPFAM" id="SSF49879">
    <property type="entry name" value="SMAD/FHA domain"/>
    <property type="match status" value="1"/>
</dbReference>
<dbReference type="VEuPathDB" id="MicrosporidiaDB:DI09_188p30"/>
<feature type="compositionally biased region" description="Basic and acidic residues" evidence="2">
    <location>
        <begin position="172"/>
        <end position="184"/>
    </location>
</feature>